<evidence type="ECO:0000256" key="1">
    <source>
        <dbReference type="SAM" id="MobiDB-lite"/>
    </source>
</evidence>
<evidence type="ECO:0000313" key="2">
    <source>
        <dbReference type="EMBL" id="GFO30166.1"/>
    </source>
</evidence>
<protein>
    <recommendedName>
        <fullName evidence="4">Ig-like domain-containing protein</fullName>
    </recommendedName>
</protein>
<dbReference type="EMBL" id="BLXT01006232">
    <property type="protein sequence ID" value="GFO30166.1"/>
    <property type="molecule type" value="Genomic_DNA"/>
</dbReference>
<organism evidence="2 3">
    <name type="scientific">Plakobranchus ocellatus</name>
    <dbReference type="NCBI Taxonomy" id="259542"/>
    <lineage>
        <taxon>Eukaryota</taxon>
        <taxon>Metazoa</taxon>
        <taxon>Spiralia</taxon>
        <taxon>Lophotrochozoa</taxon>
        <taxon>Mollusca</taxon>
        <taxon>Gastropoda</taxon>
        <taxon>Heterobranchia</taxon>
        <taxon>Euthyneura</taxon>
        <taxon>Panpulmonata</taxon>
        <taxon>Sacoglossa</taxon>
        <taxon>Placobranchoidea</taxon>
        <taxon>Plakobranchidae</taxon>
        <taxon>Plakobranchus</taxon>
    </lineage>
</organism>
<accession>A0AAV4CFL6</accession>
<evidence type="ECO:0000313" key="3">
    <source>
        <dbReference type="Proteomes" id="UP000735302"/>
    </source>
</evidence>
<evidence type="ECO:0008006" key="4">
    <source>
        <dbReference type="Google" id="ProtNLM"/>
    </source>
</evidence>
<proteinExistence type="predicted"/>
<gene>
    <name evidence="2" type="ORF">PoB_005667100</name>
</gene>
<keyword evidence="3" id="KW-1185">Reference proteome</keyword>
<sequence>MISSSEISVEKKREASLAFKNLGEKTFQSTHRPLNYLQLKSSPLRKAPSRQGKLKHRESIDSSSVLQGIASRCSDSPVIHMIYYIPAPDSPGDTATRRDTSRLKLQCTVTGVFEAERTDKEKRTETLH</sequence>
<dbReference type="Proteomes" id="UP000735302">
    <property type="component" value="Unassembled WGS sequence"/>
</dbReference>
<feature type="region of interest" description="Disordered" evidence="1">
    <location>
        <begin position="33"/>
        <end position="60"/>
    </location>
</feature>
<name>A0AAV4CFL6_9GAST</name>
<comment type="caution">
    <text evidence="2">The sequence shown here is derived from an EMBL/GenBank/DDBJ whole genome shotgun (WGS) entry which is preliminary data.</text>
</comment>
<reference evidence="2 3" key="1">
    <citation type="journal article" date="2021" name="Elife">
        <title>Chloroplast acquisition without the gene transfer in kleptoplastic sea slugs, Plakobranchus ocellatus.</title>
        <authorList>
            <person name="Maeda T."/>
            <person name="Takahashi S."/>
            <person name="Yoshida T."/>
            <person name="Shimamura S."/>
            <person name="Takaki Y."/>
            <person name="Nagai Y."/>
            <person name="Toyoda A."/>
            <person name="Suzuki Y."/>
            <person name="Arimoto A."/>
            <person name="Ishii H."/>
            <person name="Satoh N."/>
            <person name="Nishiyama T."/>
            <person name="Hasebe M."/>
            <person name="Maruyama T."/>
            <person name="Minagawa J."/>
            <person name="Obokata J."/>
            <person name="Shigenobu S."/>
        </authorList>
    </citation>
    <scope>NUCLEOTIDE SEQUENCE [LARGE SCALE GENOMIC DNA]</scope>
</reference>
<dbReference type="AlphaFoldDB" id="A0AAV4CFL6"/>